<protein>
    <submittedName>
        <fullName evidence="2">Uncharacterized protein</fullName>
    </submittedName>
</protein>
<organism evidence="2">
    <name type="scientific">Arion vulgaris</name>
    <dbReference type="NCBI Taxonomy" id="1028688"/>
    <lineage>
        <taxon>Eukaryota</taxon>
        <taxon>Metazoa</taxon>
        <taxon>Spiralia</taxon>
        <taxon>Lophotrochozoa</taxon>
        <taxon>Mollusca</taxon>
        <taxon>Gastropoda</taxon>
        <taxon>Heterobranchia</taxon>
        <taxon>Euthyneura</taxon>
        <taxon>Panpulmonata</taxon>
        <taxon>Eupulmonata</taxon>
        <taxon>Stylommatophora</taxon>
        <taxon>Helicina</taxon>
        <taxon>Arionoidea</taxon>
        <taxon>Arionidae</taxon>
        <taxon>Arion</taxon>
    </lineage>
</organism>
<keyword evidence="1" id="KW-0472">Membrane</keyword>
<gene>
    <name evidence="2" type="primary">ORF217233</name>
</gene>
<dbReference type="EMBL" id="HACG01051039">
    <property type="protein sequence ID" value="CEK97910.1"/>
    <property type="molecule type" value="Transcribed_RNA"/>
</dbReference>
<evidence type="ECO:0000313" key="2">
    <source>
        <dbReference type="EMBL" id="CEK97910.1"/>
    </source>
</evidence>
<feature type="transmembrane region" description="Helical" evidence="1">
    <location>
        <begin position="64"/>
        <end position="86"/>
    </location>
</feature>
<feature type="non-terminal residue" evidence="2">
    <location>
        <position position="88"/>
    </location>
</feature>
<feature type="non-terminal residue" evidence="2">
    <location>
        <position position="1"/>
    </location>
</feature>
<keyword evidence="1" id="KW-1133">Transmembrane helix</keyword>
<keyword evidence="1" id="KW-0812">Transmembrane</keyword>
<proteinExistence type="predicted"/>
<feature type="transmembrane region" description="Helical" evidence="1">
    <location>
        <begin position="32"/>
        <end position="52"/>
    </location>
</feature>
<evidence type="ECO:0000256" key="1">
    <source>
        <dbReference type="SAM" id="Phobius"/>
    </source>
</evidence>
<reference evidence="2" key="1">
    <citation type="submission" date="2014-12" db="EMBL/GenBank/DDBJ databases">
        <title>Insight into the proteome of Arion vulgaris.</title>
        <authorList>
            <person name="Aradska J."/>
            <person name="Bulat T."/>
            <person name="Smidak R."/>
            <person name="Sarate P."/>
            <person name="Gangsoo J."/>
            <person name="Sialana F."/>
            <person name="Bilban M."/>
            <person name="Lubec G."/>
        </authorList>
    </citation>
    <scope>NUCLEOTIDE SEQUENCE</scope>
    <source>
        <tissue evidence="2">Skin</tissue>
    </source>
</reference>
<dbReference type="AlphaFoldDB" id="A0A0B7C0F4"/>
<accession>A0A0B7C0F4</accession>
<sequence>VQSIIIMASPTYTGSRIFLPLSEKSGIPLDQFNFVVAQIVALLLGFVLRLSLPHSLARPTWRNLYCLLVGLYLLWFMIGWAMWMVLIQ</sequence>
<name>A0A0B7C0F4_9EUPU</name>